<keyword evidence="1" id="KW-0812">Transmembrane</keyword>
<dbReference type="Proteomes" id="UP001364224">
    <property type="component" value="Unassembled WGS sequence"/>
</dbReference>
<gene>
    <name evidence="2" type="ORF">V1286_003260</name>
</gene>
<dbReference type="EMBL" id="JAZHRV010000001">
    <property type="protein sequence ID" value="MEH2555731.1"/>
    <property type="molecule type" value="Genomic_DNA"/>
</dbReference>
<keyword evidence="1" id="KW-0472">Membrane</keyword>
<name>A0ABU8BB09_9BRAD</name>
<comment type="caution">
    <text evidence="2">The sequence shown here is derived from an EMBL/GenBank/DDBJ whole genome shotgun (WGS) entry which is preliminary data.</text>
</comment>
<reference evidence="2 3" key="1">
    <citation type="submission" date="2024-02" db="EMBL/GenBank/DDBJ databases">
        <title>Adaptive strategies in a cosmopolitan and abundant soil bacterium.</title>
        <authorList>
            <person name="Carini P."/>
        </authorList>
    </citation>
    <scope>NUCLEOTIDE SEQUENCE [LARGE SCALE GENOMIC DNA]</scope>
    <source>
        <strain evidence="2 3">AZCC 1608</strain>
    </source>
</reference>
<proteinExistence type="predicted"/>
<accession>A0ABU8BB09</accession>
<evidence type="ECO:0000313" key="3">
    <source>
        <dbReference type="Proteomes" id="UP001364224"/>
    </source>
</evidence>
<sequence length="134" mass="14569">MKRFLIFAAVAPPLGFIVAFWVMLQIANWLAGSPTTFDVAQIMMLPTIYLVGLIPALSAAWFDHALARRNVSYRIALTALFGYTISYLPFAAAFWIGFGHGPYVLLLGLIGAVPSALCSWLAAERQAPDLVPSP</sequence>
<organism evidence="2 3">
    <name type="scientific">Bradyrhizobium algeriense</name>
    <dbReference type="NCBI Taxonomy" id="634784"/>
    <lineage>
        <taxon>Bacteria</taxon>
        <taxon>Pseudomonadati</taxon>
        <taxon>Pseudomonadota</taxon>
        <taxon>Alphaproteobacteria</taxon>
        <taxon>Hyphomicrobiales</taxon>
        <taxon>Nitrobacteraceae</taxon>
        <taxon>Bradyrhizobium</taxon>
    </lineage>
</organism>
<evidence type="ECO:0000256" key="1">
    <source>
        <dbReference type="SAM" id="Phobius"/>
    </source>
</evidence>
<keyword evidence="1" id="KW-1133">Transmembrane helix</keyword>
<evidence type="ECO:0000313" key="2">
    <source>
        <dbReference type="EMBL" id="MEH2555731.1"/>
    </source>
</evidence>
<keyword evidence="3" id="KW-1185">Reference proteome</keyword>
<dbReference type="RefSeq" id="WP_108515827.1">
    <property type="nucleotide sequence ID" value="NZ_JAZHRV010000001.1"/>
</dbReference>
<feature type="transmembrane region" description="Helical" evidence="1">
    <location>
        <begin position="74"/>
        <end position="97"/>
    </location>
</feature>
<protein>
    <submittedName>
        <fullName evidence="2">Membrane protein YfhO</fullName>
    </submittedName>
</protein>
<feature type="transmembrane region" description="Helical" evidence="1">
    <location>
        <begin position="5"/>
        <end position="27"/>
    </location>
</feature>
<feature type="transmembrane region" description="Helical" evidence="1">
    <location>
        <begin position="103"/>
        <end position="123"/>
    </location>
</feature>
<feature type="transmembrane region" description="Helical" evidence="1">
    <location>
        <begin position="39"/>
        <end position="62"/>
    </location>
</feature>